<dbReference type="Pfam" id="PF07730">
    <property type="entry name" value="HisKA_3"/>
    <property type="match status" value="1"/>
</dbReference>
<evidence type="ECO:0000256" key="5">
    <source>
        <dbReference type="ARBA" id="ARBA00022741"/>
    </source>
</evidence>
<dbReference type="InterPro" id="IPR005467">
    <property type="entry name" value="His_kinase_dom"/>
</dbReference>
<evidence type="ECO:0000256" key="10">
    <source>
        <dbReference type="SAM" id="Coils"/>
    </source>
</evidence>
<keyword evidence="15" id="KW-1185">Reference proteome</keyword>
<keyword evidence="8" id="KW-0902">Two-component regulatory system</keyword>
<dbReference type="InterPro" id="IPR019734">
    <property type="entry name" value="TPR_rpt"/>
</dbReference>
<keyword evidence="7" id="KW-0067">ATP-binding</keyword>
<evidence type="ECO:0000256" key="11">
    <source>
        <dbReference type="SAM" id="Phobius"/>
    </source>
</evidence>
<feature type="signal peptide" evidence="12">
    <location>
        <begin position="1"/>
        <end position="19"/>
    </location>
</feature>
<evidence type="ECO:0000256" key="9">
    <source>
        <dbReference type="PROSITE-ProRule" id="PRU00339"/>
    </source>
</evidence>
<dbReference type="Pfam" id="PF13181">
    <property type="entry name" value="TPR_8"/>
    <property type="match status" value="1"/>
</dbReference>
<feature type="repeat" description="TPR" evidence="9">
    <location>
        <begin position="94"/>
        <end position="127"/>
    </location>
</feature>
<dbReference type="EC" id="2.7.13.3" evidence="2"/>
<dbReference type="OrthoDB" id="9778366at2"/>
<dbReference type="Gene3D" id="3.30.565.10">
    <property type="entry name" value="Histidine kinase-like ATPase, C-terminal domain"/>
    <property type="match status" value="1"/>
</dbReference>
<dbReference type="Pfam" id="PF13424">
    <property type="entry name" value="TPR_12"/>
    <property type="match status" value="1"/>
</dbReference>
<keyword evidence="4" id="KW-0808">Transferase</keyword>
<dbReference type="STRING" id="1299341.SAMN05444005_102326"/>
<dbReference type="PROSITE" id="PS50005">
    <property type="entry name" value="TPR"/>
    <property type="match status" value="1"/>
</dbReference>
<evidence type="ECO:0000256" key="7">
    <source>
        <dbReference type="ARBA" id="ARBA00022840"/>
    </source>
</evidence>
<dbReference type="InterPro" id="IPR050482">
    <property type="entry name" value="Sensor_HK_TwoCompSys"/>
</dbReference>
<protein>
    <recommendedName>
        <fullName evidence="2">histidine kinase</fullName>
        <ecNumber evidence="2">2.7.13.3</ecNumber>
    </recommendedName>
</protein>
<evidence type="ECO:0000313" key="14">
    <source>
        <dbReference type="EMBL" id="SEP79919.1"/>
    </source>
</evidence>
<evidence type="ECO:0000256" key="1">
    <source>
        <dbReference type="ARBA" id="ARBA00000085"/>
    </source>
</evidence>
<gene>
    <name evidence="14" type="ORF">SAMN05444005_102326</name>
</gene>
<dbReference type="SUPFAM" id="SSF55874">
    <property type="entry name" value="ATPase domain of HSP90 chaperone/DNA topoisomerase II/histidine kinase"/>
    <property type="match status" value="1"/>
</dbReference>
<name>A0A1H9ATE9_9FLAO</name>
<dbReference type="InterPro" id="IPR036890">
    <property type="entry name" value="HATPase_C_sf"/>
</dbReference>
<dbReference type="AlphaFoldDB" id="A0A1H9ATE9"/>
<sequence>MIKKITCFIFVLFSLQSFCQNLQKILVKAYTSQDSSDYYFKKAKKAIVSVADEGEFYFCKSARQADFGSADSAIYYANIAIPKLKEGKSHNSLLTVYNNLGHIYNGKGQYDKAINYRIEALKIAESQKKTNYIGHLYTYISYDYHDFENYEKGIFYGKKALQTFTNDKASKGTDYHSALNAIAINYDDWNKPELALYYHKLNFKYVKGKDTLILDNTYNNIGNTLLKQKKFAEAKKWIVRSKKIIDYKVKMKMQTVADYEYATYYTNLATIASELNEFEDADKYFDLAFKYSKKCNVAEKLRDYYFQKAKYNKKRNNLSETIKEQENYIKLRDSIYNVERDEALAKMEVKYQTEKKQKQLLIAKNQILEKEEENEKKTYWLIFASFLILSSVIIGYLFFRQQKLKNKQQEHEFELKNAIAAIETQNKLQEQRLTISRDLHDNIGAQLTFIISSVENLKFGFPNIDDKISNHLSKISNFTKDTIVELRDTIWAMNSHDINIVDLRSRLLNFIEKAQISSLQTNFKFTIDDSLSQMKISSLQGINIYRVIQEAVNNAIKHANAQNIEISAKEINNALVFDIFDDGVGFKFDDIVQGNGLHNMKKRIEEIGGQFQLNSTEKGTHITITI</sequence>
<keyword evidence="6" id="KW-0418">Kinase</keyword>
<dbReference type="GO" id="GO:0016020">
    <property type="term" value="C:membrane"/>
    <property type="evidence" value="ECO:0007669"/>
    <property type="project" value="InterPro"/>
</dbReference>
<dbReference type="PANTHER" id="PTHR24421">
    <property type="entry name" value="NITRATE/NITRITE SENSOR PROTEIN NARX-RELATED"/>
    <property type="match status" value="1"/>
</dbReference>
<keyword evidence="10" id="KW-0175">Coiled coil</keyword>
<organism evidence="14 15">
    <name type="scientific">Flavobacterium urocaniciphilum</name>
    <dbReference type="NCBI Taxonomy" id="1299341"/>
    <lineage>
        <taxon>Bacteria</taxon>
        <taxon>Pseudomonadati</taxon>
        <taxon>Bacteroidota</taxon>
        <taxon>Flavobacteriia</taxon>
        <taxon>Flavobacteriales</taxon>
        <taxon>Flavobacteriaceae</taxon>
        <taxon>Flavobacterium</taxon>
    </lineage>
</organism>
<dbReference type="InterPro" id="IPR011712">
    <property type="entry name" value="Sig_transdc_His_kin_sub3_dim/P"/>
</dbReference>
<dbReference type="Gene3D" id="1.20.5.1930">
    <property type="match status" value="1"/>
</dbReference>
<keyword evidence="5" id="KW-0547">Nucleotide-binding</keyword>
<dbReference type="InterPro" id="IPR003594">
    <property type="entry name" value="HATPase_dom"/>
</dbReference>
<evidence type="ECO:0000256" key="3">
    <source>
        <dbReference type="ARBA" id="ARBA00022553"/>
    </source>
</evidence>
<dbReference type="GO" id="GO:0005524">
    <property type="term" value="F:ATP binding"/>
    <property type="evidence" value="ECO:0007669"/>
    <property type="project" value="UniProtKB-KW"/>
</dbReference>
<feature type="coiled-coil region" evidence="10">
    <location>
        <begin position="308"/>
        <end position="373"/>
    </location>
</feature>
<dbReference type="Proteomes" id="UP000198648">
    <property type="component" value="Unassembled WGS sequence"/>
</dbReference>
<keyword evidence="12" id="KW-0732">Signal</keyword>
<dbReference type="SUPFAM" id="SSF48452">
    <property type="entry name" value="TPR-like"/>
    <property type="match status" value="2"/>
</dbReference>
<dbReference type="GO" id="GO:0046983">
    <property type="term" value="F:protein dimerization activity"/>
    <property type="evidence" value="ECO:0007669"/>
    <property type="project" value="InterPro"/>
</dbReference>
<dbReference type="SMART" id="SM00028">
    <property type="entry name" value="TPR"/>
    <property type="match status" value="3"/>
</dbReference>
<dbReference type="PROSITE" id="PS50109">
    <property type="entry name" value="HIS_KIN"/>
    <property type="match status" value="1"/>
</dbReference>
<keyword evidence="11" id="KW-0812">Transmembrane</keyword>
<keyword evidence="11" id="KW-0472">Membrane</keyword>
<evidence type="ECO:0000256" key="6">
    <source>
        <dbReference type="ARBA" id="ARBA00022777"/>
    </source>
</evidence>
<accession>A0A1H9ATE9</accession>
<dbReference type="GO" id="GO:0000155">
    <property type="term" value="F:phosphorelay sensor kinase activity"/>
    <property type="evidence" value="ECO:0007669"/>
    <property type="project" value="InterPro"/>
</dbReference>
<dbReference type="Gene3D" id="1.25.40.10">
    <property type="entry name" value="Tetratricopeptide repeat domain"/>
    <property type="match status" value="2"/>
</dbReference>
<dbReference type="Pfam" id="PF02518">
    <property type="entry name" value="HATPase_c"/>
    <property type="match status" value="1"/>
</dbReference>
<reference evidence="14 15" key="1">
    <citation type="submission" date="2016-10" db="EMBL/GenBank/DDBJ databases">
        <authorList>
            <person name="de Groot N.N."/>
        </authorList>
    </citation>
    <scope>NUCLEOTIDE SEQUENCE [LARGE SCALE GENOMIC DNA]</scope>
    <source>
        <strain evidence="14 15">DSM 27078</strain>
    </source>
</reference>
<dbReference type="Pfam" id="PF13374">
    <property type="entry name" value="TPR_10"/>
    <property type="match status" value="1"/>
</dbReference>
<keyword evidence="9" id="KW-0802">TPR repeat</keyword>
<evidence type="ECO:0000256" key="2">
    <source>
        <dbReference type="ARBA" id="ARBA00012438"/>
    </source>
</evidence>
<dbReference type="InterPro" id="IPR011990">
    <property type="entry name" value="TPR-like_helical_dom_sf"/>
</dbReference>
<dbReference type="EMBL" id="FOEI01000002">
    <property type="protein sequence ID" value="SEP79919.1"/>
    <property type="molecule type" value="Genomic_DNA"/>
</dbReference>
<keyword evidence="11" id="KW-1133">Transmembrane helix</keyword>
<feature type="domain" description="Histidine kinase" evidence="13">
    <location>
        <begin position="544"/>
        <end position="626"/>
    </location>
</feature>
<evidence type="ECO:0000313" key="15">
    <source>
        <dbReference type="Proteomes" id="UP000198648"/>
    </source>
</evidence>
<evidence type="ECO:0000256" key="12">
    <source>
        <dbReference type="SAM" id="SignalP"/>
    </source>
</evidence>
<comment type="catalytic activity">
    <reaction evidence="1">
        <text>ATP + protein L-histidine = ADP + protein N-phospho-L-histidine.</text>
        <dbReference type="EC" id="2.7.13.3"/>
    </reaction>
</comment>
<keyword evidence="3" id="KW-0597">Phosphoprotein</keyword>
<evidence type="ECO:0000256" key="4">
    <source>
        <dbReference type="ARBA" id="ARBA00022679"/>
    </source>
</evidence>
<dbReference type="PANTHER" id="PTHR24421:SF10">
    <property type="entry name" value="NITRATE_NITRITE SENSOR PROTEIN NARQ"/>
    <property type="match status" value="1"/>
</dbReference>
<feature type="transmembrane region" description="Helical" evidence="11">
    <location>
        <begin position="379"/>
        <end position="399"/>
    </location>
</feature>
<evidence type="ECO:0000259" key="13">
    <source>
        <dbReference type="PROSITE" id="PS50109"/>
    </source>
</evidence>
<evidence type="ECO:0000256" key="8">
    <source>
        <dbReference type="ARBA" id="ARBA00023012"/>
    </source>
</evidence>
<dbReference type="CDD" id="cd16917">
    <property type="entry name" value="HATPase_UhpB-NarQ-NarX-like"/>
    <property type="match status" value="1"/>
</dbReference>
<feature type="chain" id="PRO_5011474667" description="histidine kinase" evidence="12">
    <location>
        <begin position="20"/>
        <end position="626"/>
    </location>
</feature>
<proteinExistence type="predicted"/>